<dbReference type="OrthoDB" id="9805807at2"/>
<dbReference type="InterPro" id="IPR015424">
    <property type="entry name" value="PyrdxlP-dep_Trfase"/>
</dbReference>
<dbReference type="SUPFAM" id="SSF53383">
    <property type="entry name" value="PLP-dependent transferases"/>
    <property type="match status" value="1"/>
</dbReference>
<dbReference type="InterPro" id="IPR015422">
    <property type="entry name" value="PyrdxlP-dep_Trfase_small"/>
</dbReference>
<dbReference type="InterPro" id="IPR000277">
    <property type="entry name" value="Cys/Met-Metab_PyrdxlP-dep_enz"/>
</dbReference>
<gene>
    <name evidence="5" type="ORF">CG50_09300</name>
</gene>
<comment type="similarity">
    <text evidence="4">Belongs to the trans-sulfuration enzymes family.</text>
</comment>
<dbReference type="eggNOG" id="COG0626">
    <property type="taxonomic scope" value="Bacteria"/>
</dbReference>
<evidence type="ECO:0000313" key="6">
    <source>
        <dbReference type="Proteomes" id="UP000028824"/>
    </source>
</evidence>
<evidence type="ECO:0000256" key="2">
    <source>
        <dbReference type="ARBA" id="ARBA00022898"/>
    </source>
</evidence>
<comment type="caution">
    <text evidence="5">The sequence shown here is derived from an EMBL/GenBank/DDBJ whole genome shotgun (WGS) entry which is preliminary data.</text>
</comment>
<accession>A0A086Y6B1</accession>
<sequence>MTRIVLPPDARPETLALDAGLDIAPETREVQPTVSMSVNNMVTPGEGAFSASGLEDIAAEPYTYARWLNPTVRSLEMRMAALEGAEDALASATGVAAIAAVFLTFLKSGDHLIVSDVTYAGAAELARSILPDFGIEVTPVNLSRPEELRAALRPNTRLVHCESPCNPLLRLTDLAEVARIAHAAGALVSVDSTLATPVATRPLGLGVDLVVHSMTKFINGHGDALGGVTCGRRALIAKMRGRAGVYLGAALSAGNAWLILRGIDTLFPRMRQISESAQKIAAFLESHPAVLSAVYPGLPSYPQYALALRQMDIPGGMIGFRTRDPQAMARQLSERLKVAHYAFSLGHQRSIVTLLDTEEMIGGTYRLTGAAEEDYRAYAGDGIFRLSVGLEAVEDLIADLDQALRG</sequence>
<dbReference type="RefSeq" id="WP_036635000.1">
    <property type="nucleotide sequence ID" value="NZ_JFZB01000003.1"/>
</dbReference>
<comment type="cofactor">
    <cofactor evidence="1 4">
        <name>pyridoxal 5'-phosphate</name>
        <dbReference type="ChEBI" id="CHEBI:597326"/>
    </cofactor>
</comment>
<dbReference type="GO" id="GO:0005737">
    <property type="term" value="C:cytoplasm"/>
    <property type="evidence" value="ECO:0007669"/>
    <property type="project" value="TreeGrafter"/>
</dbReference>
<protein>
    <submittedName>
        <fullName evidence="5">Cystathionine gamma-synthase</fullName>
    </submittedName>
</protein>
<dbReference type="PANTHER" id="PTHR11808">
    <property type="entry name" value="TRANS-SULFURATION ENZYME FAMILY MEMBER"/>
    <property type="match status" value="1"/>
</dbReference>
<keyword evidence="6" id="KW-1185">Reference proteome</keyword>
<reference evidence="5 6" key="1">
    <citation type="submission" date="2014-03" db="EMBL/GenBank/DDBJ databases">
        <title>Genome of Paenirhodobacter enshiensis DW2-9.</title>
        <authorList>
            <person name="Wang D."/>
            <person name="Wang G."/>
        </authorList>
    </citation>
    <scope>NUCLEOTIDE SEQUENCE [LARGE SCALE GENOMIC DNA]</scope>
    <source>
        <strain evidence="5 6">DW2-9</strain>
    </source>
</reference>
<dbReference type="GO" id="GO:0030170">
    <property type="term" value="F:pyridoxal phosphate binding"/>
    <property type="evidence" value="ECO:0007669"/>
    <property type="project" value="InterPro"/>
</dbReference>
<dbReference type="PIRSF" id="PIRSF001434">
    <property type="entry name" value="CGS"/>
    <property type="match status" value="1"/>
</dbReference>
<name>A0A086Y6B1_9RHOB</name>
<dbReference type="AlphaFoldDB" id="A0A086Y6B1"/>
<dbReference type="FunFam" id="3.40.640.10:FF:000046">
    <property type="entry name" value="Cystathionine gamma-lyase"/>
    <property type="match status" value="1"/>
</dbReference>
<dbReference type="PANTHER" id="PTHR11808:SF80">
    <property type="entry name" value="CYSTATHIONINE GAMMA-LYASE"/>
    <property type="match status" value="1"/>
</dbReference>
<dbReference type="GO" id="GO:0019346">
    <property type="term" value="P:transsulfuration"/>
    <property type="evidence" value="ECO:0007669"/>
    <property type="project" value="InterPro"/>
</dbReference>
<evidence type="ECO:0000256" key="3">
    <source>
        <dbReference type="PIRSR" id="PIRSR001434-2"/>
    </source>
</evidence>
<dbReference type="STRING" id="1105367.CG50_09300"/>
<proteinExistence type="inferred from homology"/>
<evidence type="ECO:0000313" key="5">
    <source>
        <dbReference type="EMBL" id="KFI29811.1"/>
    </source>
</evidence>
<dbReference type="EMBL" id="JFZB01000003">
    <property type="protein sequence ID" value="KFI29811.1"/>
    <property type="molecule type" value="Genomic_DNA"/>
</dbReference>
<dbReference type="InterPro" id="IPR015421">
    <property type="entry name" value="PyrdxlP-dep_Trfase_major"/>
</dbReference>
<keyword evidence="2 3" id="KW-0663">Pyridoxal phosphate</keyword>
<feature type="modified residue" description="N6-(pyridoxal phosphate)lysine" evidence="3">
    <location>
        <position position="216"/>
    </location>
</feature>
<evidence type="ECO:0000256" key="1">
    <source>
        <dbReference type="ARBA" id="ARBA00001933"/>
    </source>
</evidence>
<dbReference type="Pfam" id="PF01053">
    <property type="entry name" value="Cys_Met_Meta_PP"/>
    <property type="match status" value="1"/>
</dbReference>
<dbReference type="Gene3D" id="3.90.1150.10">
    <property type="entry name" value="Aspartate Aminotransferase, domain 1"/>
    <property type="match status" value="1"/>
</dbReference>
<dbReference type="GO" id="GO:0016846">
    <property type="term" value="F:carbon-sulfur lyase activity"/>
    <property type="evidence" value="ECO:0007669"/>
    <property type="project" value="TreeGrafter"/>
</dbReference>
<evidence type="ECO:0000256" key="4">
    <source>
        <dbReference type="RuleBase" id="RU362118"/>
    </source>
</evidence>
<dbReference type="Proteomes" id="UP000028824">
    <property type="component" value="Unassembled WGS sequence"/>
</dbReference>
<dbReference type="Gene3D" id="3.40.640.10">
    <property type="entry name" value="Type I PLP-dependent aspartate aminotransferase-like (Major domain)"/>
    <property type="match status" value="1"/>
</dbReference>
<organism evidence="5 6">
    <name type="scientific">Paenirhodobacter enshiensis</name>
    <dbReference type="NCBI Taxonomy" id="1105367"/>
    <lineage>
        <taxon>Bacteria</taxon>
        <taxon>Pseudomonadati</taxon>
        <taxon>Pseudomonadota</taxon>
        <taxon>Alphaproteobacteria</taxon>
        <taxon>Rhodobacterales</taxon>
        <taxon>Rhodobacter group</taxon>
        <taxon>Paenirhodobacter</taxon>
    </lineage>
</organism>